<keyword evidence="1" id="KW-1133">Transmembrane helix</keyword>
<gene>
    <name evidence="3" type="ORF">GCM10010989_18920</name>
</gene>
<feature type="transmembrane region" description="Helical" evidence="1">
    <location>
        <begin position="182"/>
        <end position="202"/>
    </location>
</feature>
<dbReference type="PIRSF" id="PIRSF026631">
    <property type="entry name" value="UCP026631"/>
    <property type="match status" value="1"/>
</dbReference>
<dbReference type="InterPro" id="IPR005182">
    <property type="entry name" value="YdbS-like_PH"/>
</dbReference>
<name>A0A916YIR2_9SPHN</name>
<feature type="domain" description="YdbS-like PH" evidence="2">
    <location>
        <begin position="413"/>
        <end position="484"/>
    </location>
</feature>
<accession>A0A916YIR2</accession>
<keyword evidence="1" id="KW-0472">Membrane</keyword>
<protein>
    <submittedName>
        <fullName evidence="3">Membrane protein</fullName>
    </submittedName>
</protein>
<evidence type="ECO:0000259" key="2">
    <source>
        <dbReference type="Pfam" id="PF03703"/>
    </source>
</evidence>
<organism evidence="3 4">
    <name type="scientific">Croceicoccus pelagius</name>
    <dbReference type="NCBI Taxonomy" id="1703341"/>
    <lineage>
        <taxon>Bacteria</taxon>
        <taxon>Pseudomonadati</taxon>
        <taxon>Pseudomonadota</taxon>
        <taxon>Alphaproteobacteria</taxon>
        <taxon>Sphingomonadales</taxon>
        <taxon>Erythrobacteraceae</taxon>
        <taxon>Croceicoccus</taxon>
    </lineage>
</organism>
<reference evidence="3 4" key="1">
    <citation type="journal article" date="2014" name="Int. J. Syst. Evol. Microbiol.">
        <title>Complete genome sequence of Corynebacterium casei LMG S-19264T (=DSM 44701T), isolated from a smear-ripened cheese.</title>
        <authorList>
            <consortium name="US DOE Joint Genome Institute (JGI-PGF)"/>
            <person name="Walter F."/>
            <person name="Albersmeier A."/>
            <person name="Kalinowski J."/>
            <person name="Ruckert C."/>
        </authorList>
    </citation>
    <scope>NUCLEOTIDE SEQUENCE [LARGE SCALE GENOMIC DNA]</scope>
    <source>
        <strain evidence="3 4">CGMCC 1.15358</strain>
    </source>
</reference>
<dbReference type="OrthoDB" id="8481729at2"/>
<dbReference type="AlphaFoldDB" id="A0A916YIR2"/>
<keyword evidence="4" id="KW-1185">Reference proteome</keyword>
<comment type="caution">
    <text evidence="3">The sequence shown here is derived from an EMBL/GenBank/DDBJ whole genome shotgun (WGS) entry which is preliminary data.</text>
</comment>
<feature type="transmembrane region" description="Helical" evidence="1">
    <location>
        <begin position="49"/>
        <end position="72"/>
    </location>
</feature>
<sequence length="500" mass="55421">MSDPLPTDDFRRTDSIGVVVGALSDLRKAIIPGIAVLVGLATRDNVPMVAIPLLIVALFVLPPVTAFAKWWFRRYRTGPEDIRVESGVLAREARSVPYERIQDVSLSETLLSRLFGLVEVRFETGAGGKDDLTLAYLTKEEGARLRDLVRAQRDDDVEFAPVAQGEVEVEGTPVFAMDLKRVLLSGIFSFSLVIFAVLFAVIDQIDFLLPISIWDGDFWKSLFSEQGERIRTLGRIGQVGGAIVAVMSVIVIGMVSGVAKTLLRDYGFRLDRTEKGFRRRRGLFTRTDVVMPRHRVQAVATETGVIRRLLGWHSLSFISLASDGGKASHDVAPFARWDEIAGIAREAGIPLPEQVQWRRTSRAYWIDRAIILLPIALAALAVTIWMERWLPALIPSALVLLIVFSSSTGYLRHRHALEPDRIHARAGLLSPRTMTAPRVRLQSAQIVQGPIARLRGYATLHFGLAGGVLLFRGLPVEEARILRDAVLQSIDVVDYSALPR</sequence>
<dbReference type="Pfam" id="PF03703">
    <property type="entry name" value="bPH_2"/>
    <property type="match status" value="3"/>
</dbReference>
<feature type="domain" description="YdbS-like PH" evidence="2">
    <location>
        <begin position="268"/>
        <end position="318"/>
    </location>
</feature>
<dbReference type="Proteomes" id="UP000598997">
    <property type="component" value="Unassembled WGS sequence"/>
</dbReference>
<evidence type="ECO:0000256" key="1">
    <source>
        <dbReference type="SAM" id="Phobius"/>
    </source>
</evidence>
<dbReference type="EMBL" id="BMIO01000005">
    <property type="protein sequence ID" value="GGD45026.1"/>
    <property type="molecule type" value="Genomic_DNA"/>
</dbReference>
<dbReference type="PANTHER" id="PTHR34473:SF2">
    <property type="entry name" value="UPF0699 TRANSMEMBRANE PROTEIN YDBT"/>
    <property type="match status" value="1"/>
</dbReference>
<feature type="domain" description="YdbS-like PH" evidence="2">
    <location>
        <begin position="70"/>
        <end position="148"/>
    </location>
</feature>
<feature type="transmembrane region" description="Helical" evidence="1">
    <location>
        <begin position="365"/>
        <end position="386"/>
    </location>
</feature>
<proteinExistence type="predicted"/>
<evidence type="ECO:0000313" key="3">
    <source>
        <dbReference type="EMBL" id="GGD45026.1"/>
    </source>
</evidence>
<evidence type="ECO:0000313" key="4">
    <source>
        <dbReference type="Proteomes" id="UP000598997"/>
    </source>
</evidence>
<dbReference type="InterPro" id="IPR014529">
    <property type="entry name" value="UCP026631"/>
</dbReference>
<dbReference type="PANTHER" id="PTHR34473">
    <property type="entry name" value="UPF0699 TRANSMEMBRANE PROTEIN YDBS"/>
    <property type="match status" value="1"/>
</dbReference>
<feature type="transmembrane region" description="Helical" evidence="1">
    <location>
        <begin position="392"/>
        <end position="411"/>
    </location>
</feature>
<dbReference type="RefSeq" id="WP_066761071.1">
    <property type="nucleotide sequence ID" value="NZ_BMIO01000005.1"/>
</dbReference>
<keyword evidence="1" id="KW-0812">Transmembrane</keyword>
<feature type="transmembrane region" description="Helical" evidence="1">
    <location>
        <begin position="239"/>
        <end position="263"/>
    </location>
</feature>